<keyword evidence="4" id="KW-0010">Activator</keyword>
<keyword evidence="3" id="KW-0805">Transcription regulation</keyword>
<evidence type="ECO:0000313" key="5">
    <source>
        <dbReference type="EMBL" id="XBH23852.1"/>
    </source>
</evidence>
<evidence type="ECO:0000256" key="3">
    <source>
        <dbReference type="ARBA" id="ARBA00023015"/>
    </source>
</evidence>
<dbReference type="InterPro" id="IPR008789">
    <property type="entry name" value="Poxvirus_intermed-TF"/>
</dbReference>
<evidence type="ECO:0000256" key="1">
    <source>
        <dbReference type="ARBA" id="ARBA00003344"/>
    </source>
</evidence>
<evidence type="ECO:0000256" key="4">
    <source>
        <dbReference type="ARBA" id="ARBA00023159"/>
    </source>
</evidence>
<accession>A0AAU7E259</accession>
<dbReference type="EMBL" id="PP711852">
    <property type="protein sequence ID" value="XBH23852.1"/>
    <property type="molecule type" value="Genomic_DNA"/>
</dbReference>
<sequence length="382" mass="43286">MDHLLRFLHSIEDRYARTIFNFHVQQSHEVPAIYEAVRARIADAVRFTDVVGDAGARAAIKKIIYCDMSITKHVLNHAAFAPAADTGRQRQRLQQHFDVVARDDAASARTREIFMTDRSSLMSYVKTTSRKNKIDYGEIKRTIHSGNGAGYYYSGRRSDKYQSTTVCVDKARPWIKTISKRLRVDIVQDAIITRGKSSILQTIEIIFTSRTCIKVFKNSTVHVILSKDKAERCTADLVDKLFGTYAVLFAFMREITQSAVFESYAAIANAVVAAASFEEKLALVCRNQHMYGIYNFKVGMFNITYTQPIQFTVFPSLLDHRSKIKFFKGKKMNIVALSSLDECCRYVEHAEAVLATMRARSRALDALDVTTASVEELKDLLL</sequence>
<keyword evidence="3" id="KW-0804">Transcription</keyword>
<reference evidence="5" key="2">
    <citation type="submission" date="2024-02" db="EMBL/GenBank/DDBJ databases">
        <authorList>
            <person name="Hu B."/>
        </authorList>
    </citation>
    <scope>NUCLEOTIDE SEQUENCE</scope>
    <source>
        <strain evidence="5">1A/Uganda/UGR70/2019</strain>
    </source>
</reference>
<reference evidence="5" key="1">
    <citation type="journal article" date="2024" name="Microbiome">
        <title>Substantial viral diversity in bats and rodents from East Africa: insights into evolution, recombination, and cocirculation.</title>
        <authorList>
            <person name="Wang D."/>
            <person name="Yang X."/>
            <person name="Ren Z."/>
            <person name="Hu B."/>
            <person name="Zhao H."/>
            <person name="Yang K."/>
            <person name="Shi P."/>
            <person name="Zhang Z."/>
            <person name="Feng Q."/>
            <person name="Nawenja C.V."/>
            <person name="Obanda V."/>
            <person name="Robert K."/>
            <person name="Nalikka B."/>
            <person name="Waruhiu C.N."/>
            <person name="Ochola G.O."/>
            <person name="Onyuok S.O."/>
            <person name="Ochieng H."/>
            <person name="Li B."/>
            <person name="Zhu Y."/>
            <person name="Si H."/>
            <person name="Yin J."/>
            <person name="Kristiansen K."/>
            <person name="Jin X."/>
            <person name="Xu X."/>
            <person name="Xiao M."/>
            <person name="Agwanda B."/>
            <person name="Ommeh S."/>
            <person name="Li J."/>
            <person name="Shi Z.L."/>
        </authorList>
    </citation>
    <scope>NUCLEOTIDE SEQUENCE</scope>
    <source>
        <strain evidence="5">1A/Uganda/UGR70/2019</strain>
    </source>
</reference>
<dbReference type="Pfam" id="PF05718">
    <property type="entry name" value="Pox_int_trans"/>
    <property type="match status" value="1"/>
</dbReference>
<proteinExistence type="predicted"/>
<evidence type="ECO:0000256" key="2">
    <source>
        <dbReference type="ARBA" id="ARBA00015436"/>
    </source>
</evidence>
<organism evidence="5">
    <name type="scientific">Rousettus bat poxvirus</name>
    <dbReference type="NCBI Taxonomy" id="3141933"/>
    <lineage>
        <taxon>Viruses</taxon>
        <taxon>Varidnaviria</taxon>
        <taxon>Bamfordvirae</taxon>
        <taxon>Nucleocytoviricota</taxon>
        <taxon>Pokkesviricetes</taxon>
        <taxon>Chitovirales</taxon>
        <taxon>Poxviridae</taxon>
    </lineage>
</organism>
<name>A0AAU7E259_9POXV</name>
<comment type="function">
    <text evidence="1">Acts with RNA polymerase to initiate transcription from intermediate gene promoters.</text>
</comment>
<protein>
    <recommendedName>
        <fullName evidence="2">Intermediate transcription factor 3 large subunit</fullName>
    </recommendedName>
</protein>